<dbReference type="Proteomes" id="UP000000686">
    <property type="component" value="Chromosome"/>
</dbReference>
<reference evidence="4 5" key="1">
    <citation type="submission" date="2011-04" db="EMBL/GenBank/DDBJ databases">
        <title>Complete sequence of Pseudomonas fulva 12-X.</title>
        <authorList>
            <consortium name="US DOE Joint Genome Institute"/>
            <person name="Lucas S."/>
            <person name="Han J."/>
            <person name="Lapidus A."/>
            <person name="Cheng J.-F."/>
            <person name="Goodwin L."/>
            <person name="Pitluck S."/>
            <person name="Peters L."/>
            <person name="Mikhailova N."/>
            <person name="Pagani I."/>
            <person name="Davenport K."/>
            <person name="Han C."/>
            <person name="Tapia R."/>
            <person name="Land M."/>
            <person name="Hauser L."/>
            <person name="Kyrpides N."/>
            <person name="Ivanova N."/>
            <person name="Pagani I."/>
            <person name="Lcollab F.I."/>
            <person name="Woyke T."/>
        </authorList>
    </citation>
    <scope>NUCLEOTIDE SEQUENCE [LARGE SCALE GENOMIC DNA]</scope>
    <source>
        <strain evidence="5">12-X</strain>
    </source>
</reference>
<dbReference type="AlphaFoldDB" id="F6ABZ5"/>
<keyword evidence="5" id="KW-1185">Reference proteome</keyword>
<dbReference type="InterPro" id="IPR029752">
    <property type="entry name" value="D-isomer_DH_CS1"/>
</dbReference>
<dbReference type="HOGENOM" id="CLU_019796_1_0_6"/>
<gene>
    <name evidence="4" type="ordered locus">Psefu_1097</name>
</gene>
<dbReference type="SUPFAM" id="SSF51735">
    <property type="entry name" value="NAD(P)-binding Rossmann-fold domains"/>
    <property type="match status" value="1"/>
</dbReference>
<dbReference type="eggNOG" id="COG0111">
    <property type="taxonomic scope" value="Bacteria"/>
</dbReference>
<keyword evidence="2" id="KW-0520">NAD</keyword>
<dbReference type="EC" id="1.1.1.81" evidence="4"/>
<dbReference type="PANTHER" id="PTHR43333">
    <property type="entry name" value="2-HACID_DH_C DOMAIN-CONTAINING PROTEIN"/>
    <property type="match status" value="1"/>
</dbReference>
<feature type="domain" description="D-isomer specific 2-hydroxyacid dehydrogenase NAD-binding" evidence="3">
    <location>
        <begin position="101"/>
        <end position="272"/>
    </location>
</feature>
<sequence length="307" mass="33788">MYLLYNSYPERAAKWRSLLTTQLPDLTFIESMDGVDPSEVQYILTWEPLANLERFTSLRIVFSAGAGVDQFDVSSFPAGVALVRMVEGSIAESMAEYVVFAVLAIHRDMVAYRADQQREEWLPSRIVPASERRVGVMGVGHLGRAALIKLQSFGFQLSGWNRSAKQVDGVKVFSGADSLSDFLSQCDVLVNLLPLTEQTRGILGRPLFDQLPRGAGIVNVGRGGHLNEADLLEALDRGQLGAAILDVFEVEPLDAEDPLWSHPRVWVTPHIASTMQLEGGAAVIVDSIQRDRSGHPLLHTVDRCTGY</sequence>
<dbReference type="InterPro" id="IPR036291">
    <property type="entry name" value="NAD(P)-bd_dom_sf"/>
</dbReference>
<dbReference type="RefSeq" id="WP_013790206.1">
    <property type="nucleotide sequence ID" value="NC_015556.1"/>
</dbReference>
<keyword evidence="1 4" id="KW-0560">Oxidoreductase</keyword>
<dbReference type="EMBL" id="CP002727">
    <property type="protein sequence ID" value="AEF21075.1"/>
    <property type="molecule type" value="Genomic_DNA"/>
</dbReference>
<dbReference type="GO" id="GO:0016618">
    <property type="term" value="F:hydroxypyruvate reductase [NAD(P)H] activity"/>
    <property type="evidence" value="ECO:0007669"/>
    <property type="project" value="UniProtKB-EC"/>
</dbReference>
<dbReference type="Gene3D" id="3.40.50.720">
    <property type="entry name" value="NAD(P)-binding Rossmann-like Domain"/>
    <property type="match status" value="2"/>
</dbReference>
<evidence type="ECO:0000256" key="2">
    <source>
        <dbReference type="ARBA" id="ARBA00023027"/>
    </source>
</evidence>
<dbReference type="OrthoDB" id="9787219at2"/>
<accession>F6ABZ5</accession>
<dbReference type="CDD" id="cd12164">
    <property type="entry name" value="GDH_like_2"/>
    <property type="match status" value="1"/>
</dbReference>
<dbReference type="KEGG" id="pfv:Psefu_1097"/>
<keyword evidence="4" id="KW-0670">Pyruvate</keyword>
<evidence type="ECO:0000313" key="4">
    <source>
        <dbReference type="EMBL" id="AEF21075.1"/>
    </source>
</evidence>
<dbReference type="SUPFAM" id="SSF52283">
    <property type="entry name" value="Formate/glycerate dehydrogenase catalytic domain-like"/>
    <property type="match status" value="1"/>
</dbReference>
<dbReference type="PANTHER" id="PTHR43333:SF1">
    <property type="entry name" value="D-ISOMER SPECIFIC 2-HYDROXYACID DEHYDROGENASE NAD-BINDING DOMAIN-CONTAINING PROTEIN"/>
    <property type="match status" value="1"/>
</dbReference>
<dbReference type="InterPro" id="IPR006140">
    <property type="entry name" value="D-isomer_DH_NAD-bd"/>
</dbReference>
<dbReference type="STRING" id="743720.Psefu_1097"/>
<name>F6ABZ5_PSEF1</name>
<evidence type="ECO:0000256" key="1">
    <source>
        <dbReference type="ARBA" id="ARBA00023002"/>
    </source>
</evidence>
<organism evidence="4 5">
    <name type="scientific">Pseudomonas fulva (strain 12-X)</name>
    <dbReference type="NCBI Taxonomy" id="743720"/>
    <lineage>
        <taxon>Bacteria</taxon>
        <taxon>Pseudomonadati</taxon>
        <taxon>Pseudomonadota</taxon>
        <taxon>Gammaproteobacteria</taxon>
        <taxon>Pseudomonadales</taxon>
        <taxon>Pseudomonadaceae</taxon>
        <taxon>Pseudomonas</taxon>
    </lineage>
</organism>
<dbReference type="PROSITE" id="PS00065">
    <property type="entry name" value="D_2_HYDROXYACID_DH_1"/>
    <property type="match status" value="1"/>
</dbReference>
<dbReference type="GO" id="GO:0051287">
    <property type="term" value="F:NAD binding"/>
    <property type="evidence" value="ECO:0007669"/>
    <property type="project" value="InterPro"/>
</dbReference>
<evidence type="ECO:0000313" key="5">
    <source>
        <dbReference type="Proteomes" id="UP000000686"/>
    </source>
</evidence>
<evidence type="ECO:0000259" key="3">
    <source>
        <dbReference type="Pfam" id="PF02826"/>
    </source>
</evidence>
<dbReference type="Pfam" id="PF02826">
    <property type="entry name" value="2-Hacid_dh_C"/>
    <property type="match status" value="1"/>
</dbReference>
<protein>
    <submittedName>
        <fullName evidence="4">Hydroxypyruvate reductase</fullName>
        <ecNumber evidence="4">1.1.1.81</ecNumber>
    </submittedName>
</protein>
<proteinExistence type="predicted"/>